<dbReference type="Gene3D" id="2.40.40.10">
    <property type="entry name" value="RlpA-like domain"/>
    <property type="match status" value="1"/>
</dbReference>
<evidence type="ECO:0000313" key="8">
    <source>
        <dbReference type="EMBL" id="THG42027.1"/>
    </source>
</evidence>
<name>A0ABY2QL95_9SPHN</name>
<evidence type="ECO:0000256" key="4">
    <source>
        <dbReference type="RuleBase" id="RU003495"/>
    </source>
</evidence>
<dbReference type="SUPFAM" id="SSF50685">
    <property type="entry name" value="Barwin-like endoglucanases"/>
    <property type="match status" value="1"/>
</dbReference>
<dbReference type="PROSITE" id="PS51257">
    <property type="entry name" value="PROKAR_LIPOPROTEIN"/>
    <property type="match status" value="1"/>
</dbReference>
<comment type="subcellular location">
    <subcellularLocation>
        <location evidence="3">Cell membrane</location>
        <topology evidence="3">Lipid-anchor</topology>
    </subcellularLocation>
</comment>
<feature type="chain" id="PRO_5046446170" description="Endolytic peptidoglycan transglycosylase RlpA" evidence="6">
    <location>
        <begin position="26"/>
        <end position="197"/>
    </location>
</feature>
<keyword evidence="3" id="KW-1003">Cell membrane</keyword>
<keyword evidence="3" id="KW-0472">Membrane</keyword>
<dbReference type="InterPro" id="IPR009009">
    <property type="entry name" value="RlpA-like_DPBB"/>
</dbReference>
<feature type="domain" description="RlpA-like protein double-psi beta-barrel" evidence="7">
    <location>
        <begin position="62"/>
        <end position="148"/>
    </location>
</feature>
<accession>A0ABY2QL95</accession>
<evidence type="ECO:0000313" key="9">
    <source>
        <dbReference type="Proteomes" id="UP000308038"/>
    </source>
</evidence>
<dbReference type="PANTHER" id="PTHR34183:SF1">
    <property type="entry name" value="ENDOLYTIC PEPTIDOGLYCAN TRANSGLYCOSYLASE RLPA"/>
    <property type="match status" value="1"/>
</dbReference>
<feature type="region of interest" description="Disordered" evidence="5">
    <location>
        <begin position="156"/>
        <end position="175"/>
    </location>
</feature>
<evidence type="ECO:0000256" key="1">
    <source>
        <dbReference type="ARBA" id="ARBA00023239"/>
    </source>
</evidence>
<gene>
    <name evidence="3" type="primary">rlpA</name>
    <name evidence="8" type="ORF">E5988_00760</name>
</gene>
<keyword evidence="3" id="KW-0449">Lipoprotein</keyword>
<dbReference type="InterPro" id="IPR034718">
    <property type="entry name" value="RlpA"/>
</dbReference>
<keyword evidence="9" id="KW-1185">Reference proteome</keyword>
<keyword evidence="3" id="KW-0564">Palmitate</keyword>
<evidence type="ECO:0000256" key="6">
    <source>
        <dbReference type="SAM" id="SignalP"/>
    </source>
</evidence>
<proteinExistence type="inferred from homology"/>
<reference evidence="8 9" key="1">
    <citation type="submission" date="2019-04" db="EMBL/GenBank/DDBJ databases">
        <title>Microbes associate with the intestines of laboratory mice.</title>
        <authorList>
            <person name="Navarre W."/>
            <person name="Wong E."/>
            <person name="Huang K.C."/>
            <person name="Tropini C."/>
            <person name="Ng K."/>
            <person name="Yu B."/>
        </authorList>
    </citation>
    <scope>NUCLEOTIDE SEQUENCE [LARGE SCALE GENOMIC DNA]</scope>
    <source>
        <strain evidence="8 9">NM83_B4-11</strain>
    </source>
</reference>
<feature type="signal peptide" evidence="6">
    <location>
        <begin position="1"/>
        <end position="25"/>
    </location>
</feature>
<sequence length="197" mass="21499">MGGLDRSVMRLPLVAVLALALSACASQKFRPVSDTPVRIGKPYTVRGVTYTPAPDPNFDVLGYASWYGSESGNRVALGERFRPKWVTAAHPTLPLPSYVEVTSLETGRTIVVRVNDRGPFARGRVIDLSRGAAEQLGAKRAGIIPVRVRIVDPPEKDRKRLRRGKPARERERVSDQALANLRAQLAAGVRQGLVQAP</sequence>
<dbReference type="Proteomes" id="UP000308038">
    <property type="component" value="Unassembled WGS sequence"/>
</dbReference>
<dbReference type="CDD" id="cd22268">
    <property type="entry name" value="DPBB_RlpA-like"/>
    <property type="match status" value="1"/>
</dbReference>
<dbReference type="HAMAP" id="MF_02071">
    <property type="entry name" value="RlpA"/>
    <property type="match status" value="1"/>
</dbReference>
<dbReference type="Pfam" id="PF03330">
    <property type="entry name" value="DPBB_1"/>
    <property type="match status" value="1"/>
</dbReference>
<evidence type="ECO:0000256" key="5">
    <source>
        <dbReference type="SAM" id="MobiDB-lite"/>
    </source>
</evidence>
<dbReference type="PANTHER" id="PTHR34183">
    <property type="entry name" value="ENDOLYTIC PEPTIDOGLYCAN TRANSGLYCOSYLASE RLPA"/>
    <property type="match status" value="1"/>
</dbReference>
<keyword evidence="2 3" id="KW-0961">Cell wall biogenesis/degradation</keyword>
<keyword evidence="6" id="KW-0732">Signal</keyword>
<keyword evidence="1 3" id="KW-0456">Lyase</keyword>
<comment type="caution">
    <text evidence="8">The sequence shown here is derived from an EMBL/GenBank/DDBJ whole genome shotgun (WGS) entry which is preliminary data.</text>
</comment>
<evidence type="ECO:0000256" key="2">
    <source>
        <dbReference type="ARBA" id="ARBA00023316"/>
    </source>
</evidence>
<organism evidence="8 9">
    <name type="scientific">Sphingomonas olei</name>
    <dbReference type="NCBI Taxonomy" id="1886787"/>
    <lineage>
        <taxon>Bacteria</taxon>
        <taxon>Pseudomonadati</taxon>
        <taxon>Pseudomonadota</taxon>
        <taxon>Alphaproteobacteria</taxon>
        <taxon>Sphingomonadales</taxon>
        <taxon>Sphingomonadaceae</taxon>
        <taxon>Sphingomonas</taxon>
    </lineage>
</organism>
<dbReference type="NCBIfam" id="TIGR00413">
    <property type="entry name" value="rlpA"/>
    <property type="match status" value="1"/>
</dbReference>
<dbReference type="EMBL" id="SSTI01000001">
    <property type="protein sequence ID" value="THG42027.1"/>
    <property type="molecule type" value="Genomic_DNA"/>
</dbReference>
<evidence type="ECO:0000259" key="7">
    <source>
        <dbReference type="Pfam" id="PF03330"/>
    </source>
</evidence>
<dbReference type="InterPro" id="IPR036908">
    <property type="entry name" value="RlpA-like_sf"/>
</dbReference>
<protein>
    <recommendedName>
        <fullName evidence="3">Endolytic peptidoglycan transglycosylase RlpA</fullName>
        <ecNumber evidence="3">4.2.2.-</ecNumber>
    </recommendedName>
</protein>
<dbReference type="EC" id="4.2.2.-" evidence="3"/>
<evidence type="ECO:0000256" key="3">
    <source>
        <dbReference type="HAMAP-Rule" id="MF_02071"/>
    </source>
</evidence>
<dbReference type="InterPro" id="IPR012997">
    <property type="entry name" value="RplA"/>
</dbReference>
<comment type="function">
    <text evidence="3">Lytic transglycosylase with a strong preference for naked glycan strands that lack stem peptides.</text>
</comment>
<comment type="similarity">
    <text evidence="3 4">Belongs to the RlpA family.</text>
</comment>